<comment type="caution">
    <text evidence="2">The sequence shown here is derived from an EMBL/GenBank/DDBJ whole genome shotgun (WGS) entry which is preliminary data.</text>
</comment>
<sequence>MTEVKPADSTRHLRVLTYSHDGYGIGHLRRNLRLSTRLVERFPDASILAATGSRIAHYFEFPENVDYLKLPSVTKLANERYVADGLRLGSGEVSALRSGILESAVRLFAPDVVLVDRYPLGVDSELVAALDALRARRPDATVILGLRDILDNPEVVREEWRRKGHHRAIAERYDRVLIYGDPRVYDAVAEYQLPDSVADKVTFTGFLTDPPGRERPDGSALPWPSPDRRRAVCTVGGGKDAAHVAWAFLGALETMGHEWKGLLVAGPFLGEDELVPLTAYARRLDVAVRRFIPDLPAQLASADVVVSMAGYNTMCELLAAAVPAVVIPRIRPRVEQLIRASRFAERGAVAMLHPDRLTPSTLRAALLRRSAVPRAEIRAAVGAGFDLSGLDGAANAVTEALSYRPALAS</sequence>
<dbReference type="Gene3D" id="3.40.50.2000">
    <property type="entry name" value="Glycogen Phosphorylase B"/>
    <property type="match status" value="1"/>
</dbReference>
<dbReference type="RefSeq" id="WP_337313916.1">
    <property type="nucleotide sequence ID" value="NZ_JAEKNS010000148.1"/>
</dbReference>
<dbReference type="PANTHER" id="PTHR21015">
    <property type="entry name" value="UDP-N-ACETYLGLUCOSAMINE--N-ACETYLMURAMYL-(PENTAPEPTIDE) PYROPHOSPHORYL-UNDECAPRENOL N-ACETYLGLUCOSAMINE TRANSFERASE 1"/>
    <property type="match status" value="1"/>
</dbReference>
<name>A0A934K2K9_9BACT</name>
<gene>
    <name evidence="2" type="ORF">JF886_15055</name>
</gene>
<dbReference type="AlphaFoldDB" id="A0A934K2K9"/>
<dbReference type="GO" id="GO:0016758">
    <property type="term" value="F:hexosyltransferase activity"/>
    <property type="evidence" value="ECO:0007669"/>
    <property type="project" value="InterPro"/>
</dbReference>
<feature type="domain" description="Glycosyl transferase family 28 C-terminal" evidence="1">
    <location>
        <begin position="284"/>
        <end position="368"/>
    </location>
</feature>
<protein>
    <recommendedName>
        <fullName evidence="1">Glycosyl transferase family 28 C-terminal domain-containing protein</fullName>
    </recommendedName>
</protein>
<reference evidence="2 3" key="1">
    <citation type="submission" date="2020-10" db="EMBL/GenBank/DDBJ databases">
        <title>Ca. Dormibacterota MAGs.</title>
        <authorList>
            <person name="Montgomery K."/>
        </authorList>
    </citation>
    <scope>NUCLEOTIDE SEQUENCE [LARGE SCALE GENOMIC DNA]</scope>
    <source>
        <strain evidence="2">SC8812_S17_18</strain>
    </source>
</reference>
<dbReference type="PANTHER" id="PTHR21015:SF28">
    <property type="entry name" value="SLL1722 PROTEIN"/>
    <property type="match status" value="1"/>
</dbReference>
<evidence type="ECO:0000313" key="3">
    <source>
        <dbReference type="Proteomes" id="UP000606991"/>
    </source>
</evidence>
<dbReference type="Pfam" id="PF04101">
    <property type="entry name" value="Glyco_tran_28_C"/>
    <property type="match status" value="1"/>
</dbReference>
<dbReference type="SUPFAM" id="SSF53756">
    <property type="entry name" value="UDP-Glycosyltransferase/glycogen phosphorylase"/>
    <property type="match status" value="1"/>
</dbReference>
<organism evidence="2 3">
    <name type="scientific">Candidatus Aeolococcus gillhamiae</name>
    <dbReference type="NCBI Taxonomy" id="3127015"/>
    <lineage>
        <taxon>Bacteria</taxon>
        <taxon>Bacillati</taxon>
        <taxon>Candidatus Dormiibacterota</taxon>
        <taxon>Candidatus Dormibacteria</taxon>
        <taxon>Candidatus Aeolococcales</taxon>
        <taxon>Candidatus Aeolococcaceae</taxon>
        <taxon>Candidatus Aeolococcus</taxon>
    </lineage>
</organism>
<dbReference type="Proteomes" id="UP000606991">
    <property type="component" value="Unassembled WGS sequence"/>
</dbReference>
<evidence type="ECO:0000313" key="2">
    <source>
        <dbReference type="EMBL" id="MBJ7596147.1"/>
    </source>
</evidence>
<accession>A0A934K2K9</accession>
<evidence type="ECO:0000259" key="1">
    <source>
        <dbReference type="Pfam" id="PF04101"/>
    </source>
</evidence>
<dbReference type="InterPro" id="IPR007235">
    <property type="entry name" value="Glyco_trans_28_C"/>
</dbReference>
<proteinExistence type="predicted"/>
<dbReference type="EMBL" id="JAEKNS010000148">
    <property type="protein sequence ID" value="MBJ7596147.1"/>
    <property type="molecule type" value="Genomic_DNA"/>
</dbReference>